<dbReference type="GO" id="GO:0003677">
    <property type="term" value="F:DNA binding"/>
    <property type="evidence" value="ECO:0007669"/>
    <property type="project" value="UniProtKB-KW"/>
</dbReference>
<protein>
    <recommendedName>
        <fullName evidence="6">Nuclear transcription factor Y subunit</fullName>
    </recommendedName>
</protein>
<dbReference type="AlphaFoldDB" id="A0A1I7XQ24"/>
<proteinExistence type="inferred from homology"/>
<evidence type="ECO:0000313" key="9">
    <source>
        <dbReference type="WBParaSite" id="Hba_19892"/>
    </source>
</evidence>
<dbReference type="WBParaSite" id="Hba_19892">
    <property type="protein sequence ID" value="Hba_19892"/>
    <property type="gene ID" value="Hba_19892"/>
</dbReference>
<comment type="similarity">
    <text evidence="6">Belongs to the NFYA/HAP2 subunit family.</text>
</comment>
<keyword evidence="4 6" id="KW-0804">Transcription</keyword>
<evidence type="ECO:0000256" key="3">
    <source>
        <dbReference type="ARBA" id="ARBA00023125"/>
    </source>
</evidence>
<dbReference type="GO" id="GO:0005634">
    <property type="term" value="C:nucleus"/>
    <property type="evidence" value="ECO:0007669"/>
    <property type="project" value="UniProtKB-SubCell"/>
</dbReference>
<comment type="subunit">
    <text evidence="6">Heterotrimer.</text>
</comment>
<dbReference type="Gene3D" id="6.10.250.2430">
    <property type="match status" value="1"/>
</dbReference>
<keyword evidence="3 6" id="KW-0238">DNA-binding</keyword>
<keyword evidence="2 6" id="KW-0805">Transcription regulation</keyword>
<dbReference type="PROSITE" id="PS51152">
    <property type="entry name" value="NFYA_HAP2_2"/>
    <property type="match status" value="1"/>
</dbReference>
<evidence type="ECO:0000256" key="1">
    <source>
        <dbReference type="ARBA" id="ARBA00004123"/>
    </source>
</evidence>
<evidence type="ECO:0000256" key="5">
    <source>
        <dbReference type="ARBA" id="ARBA00023242"/>
    </source>
</evidence>
<dbReference type="GO" id="GO:0003700">
    <property type="term" value="F:DNA-binding transcription factor activity"/>
    <property type="evidence" value="ECO:0007669"/>
    <property type="project" value="UniProtKB-UniRule"/>
</dbReference>
<dbReference type="InterPro" id="IPR001289">
    <property type="entry name" value="NFYA"/>
</dbReference>
<evidence type="ECO:0000313" key="8">
    <source>
        <dbReference type="Proteomes" id="UP000095283"/>
    </source>
</evidence>
<keyword evidence="8" id="KW-1185">Reference proteome</keyword>
<reference evidence="9" key="1">
    <citation type="submission" date="2016-11" db="UniProtKB">
        <authorList>
            <consortium name="WormBaseParasite"/>
        </authorList>
    </citation>
    <scope>IDENTIFICATION</scope>
</reference>
<evidence type="ECO:0000256" key="7">
    <source>
        <dbReference type="SAM" id="MobiDB-lite"/>
    </source>
</evidence>
<dbReference type="Proteomes" id="UP000095283">
    <property type="component" value="Unplaced"/>
</dbReference>
<comment type="subcellular location">
    <subcellularLocation>
        <location evidence="1 6">Nucleus</location>
    </subcellularLocation>
</comment>
<dbReference type="PRINTS" id="PR00616">
    <property type="entry name" value="CCAATSUBUNTB"/>
</dbReference>
<dbReference type="PANTHER" id="PTHR12632">
    <property type="entry name" value="TRANSCRIPTION FACTOR NF-Y ALPHA-RELATED"/>
    <property type="match status" value="1"/>
</dbReference>
<name>A0A1I7XQ24_HETBA</name>
<dbReference type="SMART" id="SM00521">
    <property type="entry name" value="CBF"/>
    <property type="match status" value="1"/>
</dbReference>
<evidence type="ECO:0000256" key="6">
    <source>
        <dbReference type="RuleBase" id="RU367155"/>
    </source>
</evidence>
<feature type="region of interest" description="Disordered" evidence="7">
    <location>
        <begin position="1"/>
        <end position="35"/>
    </location>
</feature>
<accession>A0A1I7XQ24</accession>
<dbReference type="Pfam" id="PF02045">
    <property type="entry name" value="CBFB_NFYA"/>
    <property type="match status" value="1"/>
</dbReference>
<keyword evidence="5 6" id="KW-0539">Nucleus</keyword>
<evidence type="ECO:0000256" key="4">
    <source>
        <dbReference type="ARBA" id="ARBA00023163"/>
    </source>
</evidence>
<evidence type="ECO:0000256" key="2">
    <source>
        <dbReference type="ARBA" id="ARBA00023015"/>
    </source>
</evidence>
<organism evidence="8 9">
    <name type="scientific">Heterorhabditis bacteriophora</name>
    <name type="common">Entomopathogenic nematode worm</name>
    <dbReference type="NCBI Taxonomy" id="37862"/>
    <lineage>
        <taxon>Eukaryota</taxon>
        <taxon>Metazoa</taxon>
        <taxon>Ecdysozoa</taxon>
        <taxon>Nematoda</taxon>
        <taxon>Chromadorea</taxon>
        <taxon>Rhabditida</taxon>
        <taxon>Rhabditina</taxon>
        <taxon>Rhabditomorpha</taxon>
        <taxon>Strongyloidea</taxon>
        <taxon>Heterorhabditidae</taxon>
        <taxon>Heterorhabditis</taxon>
    </lineage>
</organism>
<sequence length="265" mass="29490">MIGRRPRRQSPACPSANNMSQDRKSQIRNGTDISTHRVAKNSQTKYCLDREGQIAQASTSKNEPQTFQVIQELGDGKNRQFYIQLPPGTSITDVQLQFAPATSGIQSPMQFVTLTDSSPFVPIQNAVTTSNNIPAQLVYTAAATTTKNAASPDTSRVLQIAEEDDGSPESAFMVVTAPVMKEEEPLFVNARQYNRILKRRQARQKLEAEGRLPKKRQKYLHESRHQHALARVRGEGGKFDKGNQALFKIHLCVVNSVVALFLQVD</sequence>
<comment type="function">
    <text evidence="6">Component of the sequence-specific heterotrimeric transcription factor (NF-Y) which specifically recognizes a 5'-CCAAT-3' box motif found in the promoters of its target genes.</text>
</comment>